<feature type="region of interest" description="Disordered" evidence="1">
    <location>
        <begin position="1"/>
        <end position="20"/>
    </location>
</feature>
<dbReference type="AlphaFoldDB" id="A0A5C5V998"/>
<organism evidence="2 3">
    <name type="scientific">Posidoniimonas corsicana</name>
    <dbReference type="NCBI Taxonomy" id="1938618"/>
    <lineage>
        <taxon>Bacteria</taxon>
        <taxon>Pseudomonadati</taxon>
        <taxon>Planctomycetota</taxon>
        <taxon>Planctomycetia</taxon>
        <taxon>Pirellulales</taxon>
        <taxon>Lacipirellulaceae</taxon>
        <taxon>Posidoniimonas</taxon>
    </lineage>
</organism>
<keyword evidence="3" id="KW-1185">Reference proteome</keyword>
<protein>
    <submittedName>
        <fullName evidence="2">Uncharacterized protein</fullName>
    </submittedName>
</protein>
<reference evidence="2 3" key="1">
    <citation type="submission" date="2019-02" db="EMBL/GenBank/DDBJ databases">
        <title>Deep-cultivation of Planctomycetes and their phenomic and genomic characterization uncovers novel biology.</title>
        <authorList>
            <person name="Wiegand S."/>
            <person name="Jogler M."/>
            <person name="Boedeker C."/>
            <person name="Pinto D."/>
            <person name="Vollmers J."/>
            <person name="Rivas-Marin E."/>
            <person name="Kohn T."/>
            <person name="Peeters S.H."/>
            <person name="Heuer A."/>
            <person name="Rast P."/>
            <person name="Oberbeckmann S."/>
            <person name="Bunk B."/>
            <person name="Jeske O."/>
            <person name="Meyerdierks A."/>
            <person name="Storesund J.E."/>
            <person name="Kallscheuer N."/>
            <person name="Luecker S."/>
            <person name="Lage O.M."/>
            <person name="Pohl T."/>
            <person name="Merkel B.J."/>
            <person name="Hornburger P."/>
            <person name="Mueller R.-W."/>
            <person name="Bruemmer F."/>
            <person name="Labrenz M."/>
            <person name="Spormann A.M."/>
            <person name="Op Den Camp H."/>
            <person name="Overmann J."/>
            <person name="Amann R."/>
            <person name="Jetten M.S.M."/>
            <person name="Mascher T."/>
            <person name="Medema M.H."/>
            <person name="Devos D.P."/>
            <person name="Kaster A.-K."/>
            <person name="Ovreas L."/>
            <person name="Rohde M."/>
            <person name="Galperin M.Y."/>
            <person name="Jogler C."/>
        </authorList>
    </citation>
    <scope>NUCLEOTIDE SEQUENCE [LARGE SCALE GENOMIC DNA]</scope>
    <source>
        <strain evidence="2 3">KOR34</strain>
    </source>
</reference>
<gene>
    <name evidence="2" type="ORF">KOR34_00150</name>
</gene>
<comment type="caution">
    <text evidence="2">The sequence shown here is derived from an EMBL/GenBank/DDBJ whole genome shotgun (WGS) entry which is preliminary data.</text>
</comment>
<name>A0A5C5V998_9BACT</name>
<evidence type="ECO:0000313" key="2">
    <source>
        <dbReference type="EMBL" id="TWT35128.1"/>
    </source>
</evidence>
<sequence length="75" mass="8110">MNGNQIDLSSEAPKPPEQSAKGRFLGIQFDCCGVYARVYPNRAGDAYEGRCPRCLKPIRLAIGPGGSDSRFFTAS</sequence>
<dbReference type="OrthoDB" id="9810539at2"/>
<dbReference type="EMBL" id="SIHJ01000001">
    <property type="protein sequence ID" value="TWT35128.1"/>
    <property type="molecule type" value="Genomic_DNA"/>
</dbReference>
<accession>A0A5C5V998</accession>
<evidence type="ECO:0000313" key="3">
    <source>
        <dbReference type="Proteomes" id="UP000316714"/>
    </source>
</evidence>
<proteinExistence type="predicted"/>
<dbReference type="RefSeq" id="WP_146561058.1">
    <property type="nucleotide sequence ID" value="NZ_SIHJ01000001.1"/>
</dbReference>
<evidence type="ECO:0000256" key="1">
    <source>
        <dbReference type="SAM" id="MobiDB-lite"/>
    </source>
</evidence>
<dbReference type="Proteomes" id="UP000316714">
    <property type="component" value="Unassembled WGS sequence"/>
</dbReference>